<evidence type="ECO:0000313" key="2">
    <source>
        <dbReference type="Proteomes" id="UP000077852"/>
    </source>
</evidence>
<sequence>MALHATLWYHAAAWARQAQARPDMTLYWSCCGTPALDEQTMLGHVETGNVLVASCSRCGARWMSISRAEDPTDWRPLNADDAIAIRMAGDITRAALLNAWARMDERAGWRRRKQRDAED</sequence>
<dbReference type="Proteomes" id="UP000077852">
    <property type="component" value="Unassembled WGS sequence"/>
</dbReference>
<reference evidence="1 2" key="1">
    <citation type="submission" date="2016-03" db="EMBL/GenBank/DDBJ databases">
        <title>Genome sequence of Variovorax paradoxus KB5.</title>
        <authorList>
            <person name="Jeong H."/>
            <person name="Hong C.E."/>
            <person name="Jo S.H."/>
            <person name="Park J.M."/>
        </authorList>
    </citation>
    <scope>NUCLEOTIDE SEQUENCE [LARGE SCALE GENOMIC DNA]</scope>
    <source>
        <strain evidence="1 2">KB5</strain>
    </source>
</reference>
<protein>
    <submittedName>
        <fullName evidence="1">Uncharacterized protein</fullName>
    </submittedName>
</protein>
<dbReference type="RefSeq" id="WP_081269273.1">
    <property type="nucleotide sequence ID" value="NZ_LVHG01000056.1"/>
</dbReference>
<evidence type="ECO:0000313" key="1">
    <source>
        <dbReference type="EMBL" id="OAK61453.1"/>
    </source>
</evidence>
<name>A0AA91DLQ5_VARPD</name>
<gene>
    <name evidence="1" type="ORF">A3K87_21240</name>
</gene>
<proteinExistence type="predicted"/>
<comment type="caution">
    <text evidence="1">The sequence shown here is derived from an EMBL/GenBank/DDBJ whole genome shotgun (WGS) entry which is preliminary data.</text>
</comment>
<organism evidence="1 2">
    <name type="scientific">Variovorax paradoxus</name>
    <dbReference type="NCBI Taxonomy" id="34073"/>
    <lineage>
        <taxon>Bacteria</taxon>
        <taxon>Pseudomonadati</taxon>
        <taxon>Pseudomonadota</taxon>
        <taxon>Betaproteobacteria</taxon>
        <taxon>Burkholderiales</taxon>
        <taxon>Comamonadaceae</taxon>
        <taxon>Variovorax</taxon>
    </lineage>
</organism>
<dbReference type="EMBL" id="LVHG01000056">
    <property type="protein sequence ID" value="OAK61453.1"/>
    <property type="molecule type" value="Genomic_DNA"/>
</dbReference>
<dbReference type="AlphaFoldDB" id="A0AA91DLQ5"/>
<accession>A0AA91DLQ5</accession>